<keyword evidence="9" id="KW-0862">Zinc</keyword>
<dbReference type="EMBL" id="FOTI01000038">
    <property type="protein sequence ID" value="SFL87153.1"/>
    <property type="molecule type" value="Genomic_DNA"/>
</dbReference>
<dbReference type="Gene3D" id="3.30.70.360">
    <property type="match status" value="1"/>
</dbReference>
<accession>A0A1I4L8N6</accession>
<comment type="pathway">
    <text evidence="3">Amino-acid biosynthesis; L-lysine biosynthesis via DAP pathway; LL-2,6-diaminopimelate from (S)-tetrahydrodipicolinate (succinylase route): step 3/3.</text>
</comment>
<evidence type="ECO:0000256" key="8">
    <source>
        <dbReference type="ARBA" id="ARBA00022801"/>
    </source>
</evidence>
<evidence type="ECO:0000256" key="5">
    <source>
        <dbReference type="ARBA" id="ARBA00011921"/>
    </source>
</evidence>
<dbReference type="GO" id="GO:0009014">
    <property type="term" value="F:succinyl-diaminopimelate desuccinylase activity"/>
    <property type="evidence" value="ECO:0007669"/>
    <property type="project" value="UniProtKB-EC"/>
</dbReference>
<comment type="similarity">
    <text evidence="4">Belongs to the peptidase M20A family.</text>
</comment>
<gene>
    <name evidence="13" type="ORF">SAMN02983006_02248</name>
</gene>
<dbReference type="PANTHER" id="PTHR43808:SF32">
    <property type="entry name" value="ARGE_DAPE-RELATED DEACYLASE"/>
    <property type="match status" value="1"/>
</dbReference>
<dbReference type="AlphaFoldDB" id="A0A1I4L8N6"/>
<evidence type="ECO:0000256" key="11">
    <source>
        <dbReference type="ARBA" id="ARBA00051301"/>
    </source>
</evidence>
<evidence type="ECO:0000256" key="3">
    <source>
        <dbReference type="ARBA" id="ARBA00005130"/>
    </source>
</evidence>
<evidence type="ECO:0000313" key="14">
    <source>
        <dbReference type="Proteomes" id="UP000199006"/>
    </source>
</evidence>
<dbReference type="GO" id="GO:0046872">
    <property type="term" value="F:metal ion binding"/>
    <property type="evidence" value="ECO:0007669"/>
    <property type="project" value="UniProtKB-KW"/>
</dbReference>
<evidence type="ECO:0000256" key="10">
    <source>
        <dbReference type="ARBA" id="ARBA00023285"/>
    </source>
</evidence>
<dbReference type="UniPathway" id="UPA00034">
    <property type="reaction ID" value="UER00021"/>
</dbReference>
<evidence type="ECO:0000256" key="1">
    <source>
        <dbReference type="ARBA" id="ARBA00001941"/>
    </source>
</evidence>
<dbReference type="PROSITE" id="PS00759">
    <property type="entry name" value="ARGE_DAPE_CPG2_2"/>
    <property type="match status" value="1"/>
</dbReference>
<dbReference type="NCBIfam" id="TIGR01910">
    <property type="entry name" value="DapE-ArgE"/>
    <property type="match status" value="1"/>
</dbReference>
<feature type="domain" description="Peptidase M20 dimerisation" evidence="12">
    <location>
        <begin position="185"/>
        <end position="316"/>
    </location>
</feature>
<reference evidence="13 14" key="1">
    <citation type="submission" date="2016-10" db="EMBL/GenBank/DDBJ databases">
        <authorList>
            <person name="de Groot N.N."/>
        </authorList>
    </citation>
    <scope>NUCLEOTIDE SEQUENCE [LARGE SCALE GENOMIC DNA]</scope>
    <source>
        <strain evidence="13 14">ATCC 51327</strain>
    </source>
</reference>
<evidence type="ECO:0000256" key="9">
    <source>
        <dbReference type="ARBA" id="ARBA00022833"/>
    </source>
</evidence>
<dbReference type="InterPro" id="IPR036264">
    <property type="entry name" value="Bact_exopeptidase_dim_dom"/>
</dbReference>
<dbReference type="SUPFAM" id="SSF53187">
    <property type="entry name" value="Zn-dependent exopeptidases"/>
    <property type="match status" value="1"/>
</dbReference>
<organism evidence="13 14">
    <name type="scientific">Halanaerobium salsuginis</name>
    <dbReference type="NCBI Taxonomy" id="29563"/>
    <lineage>
        <taxon>Bacteria</taxon>
        <taxon>Bacillati</taxon>
        <taxon>Bacillota</taxon>
        <taxon>Clostridia</taxon>
        <taxon>Halanaerobiales</taxon>
        <taxon>Halanaerobiaceae</taxon>
        <taxon>Halanaerobium</taxon>
    </lineage>
</organism>
<dbReference type="SUPFAM" id="SSF55031">
    <property type="entry name" value="Bacterial exopeptidase dimerisation domain"/>
    <property type="match status" value="1"/>
</dbReference>
<name>A0A1I4L8N6_9FIRM</name>
<keyword evidence="14" id="KW-1185">Reference proteome</keyword>
<proteinExistence type="inferred from homology"/>
<dbReference type="Gene3D" id="3.40.630.10">
    <property type="entry name" value="Zn peptidases"/>
    <property type="match status" value="2"/>
</dbReference>
<evidence type="ECO:0000256" key="6">
    <source>
        <dbReference type="ARBA" id="ARBA00016853"/>
    </source>
</evidence>
<evidence type="ECO:0000256" key="4">
    <source>
        <dbReference type="ARBA" id="ARBA00006247"/>
    </source>
</evidence>
<comment type="cofactor">
    <cofactor evidence="2">
        <name>Zn(2+)</name>
        <dbReference type="ChEBI" id="CHEBI:29105"/>
    </cofactor>
</comment>
<evidence type="ECO:0000256" key="2">
    <source>
        <dbReference type="ARBA" id="ARBA00001947"/>
    </source>
</evidence>
<sequence>MESLTELEEKIKDLIDPDEVVDLARELIKIPSENPFGDLEEIINFVVDYLKANGVECEIRSNKKNWPVILAELEGNKPGRTLILNGHLDVVPAGDNSRWEIAPFAGQIKSGYLYGRGASDMKAGVAGIISAFVAASKLDDLPGKLILMLVSDEESGGHWGSGWLAEKFTADGCLIAEPSRQDPTIGQKGSCWLKLITRGIPGHGSLSPAINNNAILEMNRAITALYEVWQVDWEMPAEITAILQDSKDYLQKNKGVVGVERVLDHVTVNVGVIRGGDKLNKIPDYCEAEIDLRLPFGVETAAVMDWIKAKFAEEEIKVEIEHLRWNSQANYTLPEKEIVQSVLNSAKKLTGIKPTPTFQWASSDARYFRNNGIPTIQYGPAELDGIHSYNERVKVADIKNFAQAYGIIIADFLTK</sequence>
<comment type="cofactor">
    <cofactor evidence="1">
        <name>Co(2+)</name>
        <dbReference type="ChEBI" id="CHEBI:48828"/>
    </cofactor>
</comment>
<evidence type="ECO:0000259" key="12">
    <source>
        <dbReference type="Pfam" id="PF07687"/>
    </source>
</evidence>
<dbReference type="InterPro" id="IPR050072">
    <property type="entry name" value="Peptidase_M20A"/>
</dbReference>
<keyword evidence="8" id="KW-0378">Hydrolase</keyword>
<dbReference type="PANTHER" id="PTHR43808">
    <property type="entry name" value="ACETYLORNITHINE DEACETYLASE"/>
    <property type="match status" value="1"/>
</dbReference>
<evidence type="ECO:0000256" key="7">
    <source>
        <dbReference type="ARBA" id="ARBA00022723"/>
    </source>
</evidence>
<keyword evidence="10" id="KW-0170">Cobalt</keyword>
<dbReference type="GO" id="GO:0009089">
    <property type="term" value="P:lysine biosynthetic process via diaminopimelate"/>
    <property type="evidence" value="ECO:0007669"/>
    <property type="project" value="UniProtKB-UniPathway"/>
</dbReference>
<evidence type="ECO:0000313" key="13">
    <source>
        <dbReference type="EMBL" id="SFL87153.1"/>
    </source>
</evidence>
<dbReference type="InterPro" id="IPR011650">
    <property type="entry name" value="Peptidase_M20_dimer"/>
</dbReference>
<dbReference type="Pfam" id="PF07687">
    <property type="entry name" value="M20_dimer"/>
    <property type="match status" value="1"/>
</dbReference>
<keyword evidence="7" id="KW-0479">Metal-binding</keyword>
<dbReference type="InterPro" id="IPR001261">
    <property type="entry name" value="ArgE/DapE_CS"/>
</dbReference>
<dbReference type="InterPro" id="IPR010182">
    <property type="entry name" value="ArgE/DapE"/>
</dbReference>
<dbReference type="RefSeq" id="WP_177181433.1">
    <property type="nucleotide sequence ID" value="NZ_FOTI01000038.1"/>
</dbReference>
<dbReference type="InterPro" id="IPR002933">
    <property type="entry name" value="Peptidase_M20"/>
</dbReference>
<comment type="catalytic activity">
    <reaction evidence="11">
        <text>N-succinyl-(2S,6S)-2,6-diaminopimelate + H2O = (2S,6S)-2,6-diaminopimelate + succinate</text>
        <dbReference type="Rhea" id="RHEA:22608"/>
        <dbReference type="ChEBI" id="CHEBI:15377"/>
        <dbReference type="ChEBI" id="CHEBI:30031"/>
        <dbReference type="ChEBI" id="CHEBI:57609"/>
        <dbReference type="ChEBI" id="CHEBI:58087"/>
        <dbReference type="EC" id="3.5.1.18"/>
    </reaction>
</comment>
<dbReference type="EC" id="3.5.1.18" evidence="5"/>
<dbReference type="Proteomes" id="UP000199006">
    <property type="component" value="Unassembled WGS sequence"/>
</dbReference>
<dbReference type="STRING" id="29563.SAMN02983006_02248"/>
<protein>
    <recommendedName>
        <fullName evidence="6">Probable succinyl-diaminopimelate desuccinylase</fullName>
        <ecNumber evidence="5">3.5.1.18</ecNumber>
    </recommendedName>
</protein>
<dbReference type="Pfam" id="PF01546">
    <property type="entry name" value="Peptidase_M20"/>
    <property type="match status" value="1"/>
</dbReference>